<dbReference type="AlphaFoldDB" id="H2APU4"/>
<protein>
    <recommendedName>
        <fullName evidence="6">DNA mismatch repair proteins mutS family domain-containing protein</fullName>
    </recommendedName>
</protein>
<dbReference type="FunCoup" id="H2APU4">
    <property type="interactions" value="177"/>
</dbReference>
<evidence type="ECO:0000256" key="1">
    <source>
        <dbReference type="ARBA" id="ARBA00006271"/>
    </source>
</evidence>
<gene>
    <name evidence="7" type="primary">KAFR0B00960</name>
    <name evidence="7" type="ORF">KAFR_0B00960</name>
</gene>
<dbReference type="GO" id="GO:0030983">
    <property type="term" value="F:mismatched DNA binding"/>
    <property type="evidence" value="ECO:0007669"/>
    <property type="project" value="InterPro"/>
</dbReference>
<dbReference type="PIRSF" id="PIRSF005813">
    <property type="entry name" value="MSH2"/>
    <property type="match status" value="1"/>
</dbReference>
<dbReference type="SMART" id="SM00534">
    <property type="entry name" value="MUTSac"/>
    <property type="match status" value="1"/>
</dbReference>
<keyword evidence="4" id="KW-0238">DNA-binding</keyword>
<dbReference type="EMBL" id="HE650822">
    <property type="protein sequence ID" value="CCF56394.1"/>
    <property type="molecule type" value="Genomic_DNA"/>
</dbReference>
<dbReference type="PROSITE" id="PS00486">
    <property type="entry name" value="DNA_MISMATCH_REPAIR_2"/>
    <property type="match status" value="1"/>
</dbReference>
<comment type="similarity">
    <text evidence="1">Belongs to the DNA mismatch repair MutS family.</text>
</comment>
<dbReference type="GO" id="GO:0062037">
    <property type="term" value="F:D-loop DNA binding"/>
    <property type="evidence" value="ECO:0007669"/>
    <property type="project" value="EnsemblFungi"/>
</dbReference>
<dbReference type="CDD" id="cd03281">
    <property type="entry name" value="ABC_MSH5_euk"/>
    <property type="match status" value="1"/>
</dbReference>
<dbReference type="Gene3D" id="1.10.1420.10">
    <property type="match status" value="1"/>
</dbReference>
<dbReference type="GO" id="GO:1990391">
    <property type="term" value="C:DNA repair complex"/>
    <property type="evidence" value="ECO:0007669"/>
    <property type="project" value="EnsemblFungi"/>
</dbReference>
<dbReference type="GeneID" id="13882618"/>
<proteinExistence type="inferred from homology"/>
<dbReference type="HOGENOM" id="CLU_002472_8_0_1"/>
<dbReference type="GO" id="GO:0000403">
    <property type="term" value="F:Y-form DNA binding"/>
    <property type="evidence" value="ECO:0007669"/>
    <property type="project" value="EnsemblFungi"/>
</dbReference>
<dbReference type="PANTHER" id="PTHR11361:SF20">
    <property type="entry name" value="MUTS PROTEIN HOMOLOG 5"/>
    <property type="match status" value="1"/>
</dbReference>
<dbReference type="KEGG" id="kaf:KAFR_0B00960"/>
<dbReference type="InterPro" id="IPR000432">
    <property type="entry name" value="DNA_mismatch_repair_MutS_C"/>
</dbReference>
<dbReference type="PANTHER" id="PTHR11361">
    <property type="entry name" value="DNA MISMATCH REPAIR PROTEIN MUTS FAMILY MEMBER"/>
    <property type="match status" value="1"/>
</dbReference>
<dbReference type="InterPro" id="IPR036187">
    <property type="entry name" value="DNA_mismatch_repair_MutS_sf"/>
</dbReference>
<organism evidence="7 8">
    <name type="scientific">Kazachstania africana (strain ATCC 22294 / BCRC 22015 / CBS 2517 / CECT 1963 / NBRC 1671 / NRRL Y-8276)</name>
    <name type="common">Yeast</name>
    <name type="synonym">Kluyveromyces africanus</name>
    <dbReference type="NCBI Taxonomy" id="1071382"/>
    <lineage>
        <taxon>Eukaryota</taxon>
        <taxon>Fungi</taxon>
        <taxon>Dikarya</taxon>
        <taxon>Ascomycota</taxon>
        <taxon>Saccharomycotina</taxon>
        <taxon>Saccharomycetes</taxon>
        <taxon>Saccharomycetales</taxon>
        <taxon>Saccharomycetaceae</taxon>
        <taxon>Kazachstania</taxon>
    </lineage>
</organism>
<dbReference type="RefSeq" id="XP_003955529.1">
    <property type="nucleotide sequence ID" value="XM_003955480.1"/>
</dbReference>
<feature type="region of interest" description="Disordered" evidence="5">
    <location>
        <begin position="1"/>
        <end position="29"/>
    </location>
</feature>
<feature type="domain" description="DNA mismatch repair proteins mutS family" evidence="6">
    <location>
        <begin position="706"/>
        <end position="722"/>
    </location>
</feature>
<keyword evidence="2" id="KW-0547">Nucleotide-binding</keyword>
<feature type="compositionally biased region" description="Basic residues" evidence="5">
    <location>
        <begin position="1"/>
        <end position="10"/>
    </location>
</feature>
<evidence type="ECO:0000313" key="8">
    <source>
        <dbReference type="Proteomes" id="UP000005220"/>
    </source>
</evidence>
<dbReference type="GO" id="GO:0006298">
    <property type="term" value="P:mismatch repair"/>
    <property type="evidence" value="ECO:0007669"/>
    <property type="project" value="InterPro"/>
</dbReference>
<reference evidence="7 8" key="1">
    <citation type="journal article" date="2011" name="Proc. Natl. Acad. Sci. U.S.A.">
        <title>Evolutionary erosion of yeast sex chromosomes by mating-type switching accidents.</title>
        <authorList>
            <person name="Gordon J.L."/>
            <person name="Armisen D."/>
            <person name="Proux-Wera E."/>
            <person name="Oheigeartaigh S.S."/>
            <person name="Byrne K.P."/>
            <person name="Wolfe K.H."/>
        </authorList>
    </citation>
    <scope>NUCLEOTIDE SEQUENCE [LARGE SCALE GENOMIC DNA]</scope>
    <source>
        <strain evidence="8">ATCC 22294 / BCRC 22015 / CBS 2517 / CECT 1963 / NBRC 1671 / NRRL Y-8276</strain>
    </source>
</reference>
<evidence type="ECO:0000313" key="7">
    <source>
        <dbReference type="EMBL" id="CCF56394.1"/>
    </source>
</evidence>
<dbReference type="Pfam" id="PF00488">
    <property type="entry name" value="MutS_V"/>
    <property type="match status" value="1"/>
</dbReference>
<dbReference type="STRING" id="1071382.H2APU4"/>
<dbReference type="eggNOG" id="KOG0221">
    <property type="taxonomic scope" value="Eukaryota"/>
</dbReference>
<dbReference type="InterPro" id="IPR045076">
    <property type="entry name" value="MutS"/>
</dbReference>
<accession>H2APU4</accession>
<dbReference type="SMART" id="SM00533">
    <property type="entry name" value="MUTSd"/>
    <property type="match status" value="1"/>
</dbReference>
<evidence type="ECO:0000256" key="2">
    <source>
        <dbReference type="ARBA" id="ARBA00022741"/>
    </source>
</evidence>
<dbReference type="InParanoid" id="H2APU4"/>
<evidence type="ECO:0000256" key="4">
    <source>
        <dbReference type="ARBA" id="ARBA00023125"/>
    </source>
</evidence>
<dbReference type="GO" id="GO:0000228">
    <property type="term" value="C:nuclear chromosome"/>
    <property type="evidence" value="ECO:0007669"/>
    <property type="project" value="EnsemblFungi"/>
</dbReference>
<dbReference type="Gene3D" id="3.40.50.300">
    <property type="entry name" value="P-loop containing nucleotide triphosphate hydrolases"/>
    <property type="match status" value="1"/>
</dbReference>
<dbReference type="GO" id="GO:0062128">
    <property type="term" value="C:MutSgamma complex"/>
    <property type="evidence" value="ECO:0007669"/>
    <property type="project" value="EnsemblFungi"/>
</dbReference>
<dbReference type="GO" id="GO:0140664">
    <property type="term" value="F:ATP-dependent DNA damage sensor activity"/>
    <property type="evidence" value="ECO:0007669"/>
    <property type="project" value="InterPro"/>
</dbReference>
<keyword evidence="8" id="KW-1185">Reference proteome</keyword>
<dbReference type="GO" id="GO:0000400">
    <property type="term" value="F:four-way junction DNA binding"/>
    <property type="evidence" value="ECO:0007669"/>
    <property type="project" value="EnsemblFungi"/>
</dbReference>
<dbReference type="InterPro" id="IPR007696">
    <property type="entry name" value="DNA_mismatch_repair_MutS_core"/>
</dbReference>
<dbReference type="Proteomes" id="UP000005220">
    <property type="component" value="Chromosome 2"/>
</dbReference>
<evidence type="ECO:0000256" key="5">
    <source>
        <dbReference type="SAM" id="MobiDB-lite"/>
    </source>
</evidence>
<keyword evidence="3" id="KW-0067">ATP-binding</keyword>
<dbReference type="GO" id="GO:0051026">
    <property type="term" value="P:chiasma assembly"/>
    <property type="evidence" value="ECO:0007669"/>
    <property type="project" value="TreeGrafter"/>
</dbReference>
<evidence type="ECO:0000259" key="6">
    <source>
        <dbReference type="PROSITE" id="PS00486"/>
    </source>
</evidence>
<evidence type="ECO:0000256" key="3">
    <source>
        <dbReference type="ARBA" id="ARBA00022840"/>
    </source>
</evidence>
<dbReference type="InterPro" id="IPR011184">
    <property type="entry name" value="DNA_mismatch_repair_Msh2"/>
</dbReference>
<dbReference type="OrthoDB" id="29596at2759"/>
<dbReference type="Pfam" id="PF05192">
    <property type="entry name" value="MutS_III"/>
    <property type="match status" value="1"/>
</dbReference>
<dbReference type="SUPFAM" id="SSF52540">
    <property type="entry name" value="P-loop containing nucleoside triphosphate hydrolases"/>
    <property type="match status" value="1"/>
</dbReference>
<dbReference type="InterPro" id="IPR027417">
    <property type="entry name" value="P-loop_NTPase"/>
</dbReference>
<sequence>MAHSRRKTFAHHQVGGNESIPEESESESVSARIGDPIDDTFDFTDEVVLCVEVSGAKLGCSLLVSHIKTLKVLNQDYKLNVEASLNRSNDGIVEGRFADEINSILESLLLENNPTLCLVSSRLDECCYSFLRGKCERLHCKLSIQSIETFKSVEELKLLRLATFADQSLLSDLLLNSKSTTHCTTKTAACIVNIYKQCTNYNDVDLNRNRSVVIGRSDDSDSLINHVKQLDLNERMFIDEDTLSSLLIFPTLKKTGQDKMIEDGCFSIYDLLNHTSSNLSRKILKSWLASPLVDIKKIQRRQNMVKALLDTNNALLYEDLRRVIKKLPDMFIASNQLQNGRASVRTWLNVYEFVKTSIAVYKIISALKTDRNDSLIVDIKSQVDFKVLKVLQKKLSSIIDIENSRESKSLVIQEGVDERLDECRRIYNKLETTLSDVAVNAEMLVCEVQQRHSNSKSAIEEGIINAIYIPQLGYLVSIGQSLALNLEILSDFGWREEFRTDTHVYFKNDDVLKLDEKFGDIYTVISDLEIEVLYSLQKEVLEETILLQKCNKLFAELDVLASFAQVSFIRGYTEPELILEQCSIEIKGGRHPIYETLVDSYIPNDFKSIGGNFDDEFWVSKVGLDRVTVLTGPNSSGKSVFLTQVGLIVFLAQIGCFVPAQKARIGIVDKLLSRIRTQESLTKEHSSFELDSLQMAKCLNLGTAKSLILIDEFGKGTDVIDGPSLFGAIVKTIVREPYCPRVIACTHFHELFKEEILTTSIPGIQYYKTEIILNESGHVSEASVTENVGITFLYKVKEGRSTKSFGVYCAKICGVKSEIVERAAELSRLLDEGRNMTEACGTITEDELHSFKMNQKIAKSFLEWDLDLETNASDDDLKNKLRNILTGNSL</sequence>
<name>H2APU4_KAZAF</name>
<dbReference type="GO" id="GO:0005524">
    <property type="term" value="F:ATP binding"/>
    <property type="evidence" value="ECO:0007669"/>
    <property type="project" value="UniProtKB-KW"/>
</dbReference>
<dbReference type="SUPFAM" id="SSF48334">
    <property type="entry name" value="DNA repair protein MutS, domain III"/>
    <property type="match status" value="1"/>
</dbReference>